<comment type="similarity">
    <text evidence="11">Belongs to the ApbE family.</text>
</comment>
<evidence type="ECO:0000256" key="2">
    <source>
        <dbReference type="ARBA" id="ARBA00011955"/>
    </source>
</evidence>
<evidence type="ECO:0000313" key="13">
    <source>
        <dbReference type="Proteomes" id="UP001319045"/>
    </source>
</evidence>
<organism evidence="12 13">
    <name type="scientific">Prevotella herbatica</name>
    <dbReference type="NCBI Taxonomy" id="2801997"/>
    <lineage>
        <taxon>Bacteria</taxon>
        <taxon>Pseudomonadati</taxon>
        <taxon>Bacteroidota</taxon>
        <taxon>Bacteroidia</taxon>
        <taxon>Bacteroidales</taxon>
        <taxon>Prevotellaceae</taxon>
        <taxon>Prevotella</taxon>
    </lineage>
</organism>
<keyword evidence="8 11" id="KW-0460">Magnesium</keyword>
<evidence type="ECO:0000256" key="10">
    <source>
        <dbReference type="ARBA" id="ARBA00048540"/>
    </source>
</evidence>
<dbReference type="SUPFAM" id="SSF143631">
    <property type="entry name" value="ApbE-like"/>
    <property type="match status" value="1"/>
</dbReference>
<evidence type="ECO:0000256" key="9">
    <source>
        <dbReference type="ARBA" id="ARBA00031306"/>
    </source>
</evidence>
<dbReference type="Gene3D" id="3.10.520.10">
    <property type="entry name" value="ApbE-like domains"/>
    <property type="match status" value="1"/>
</dbReference>
<comment type="catalytic activity">
    <reaction evidence="10 11">
        <text>L-threonyl-[protein] + FAD = FMN-L-threonyl-[protein] + AMP + H(+)</text>
        <dbReference type="Rhea" id="RHEA:36847"/>
        <dbReference type="Rhea" id="RHEA-COMP:11060"/>
        <dbReference type="Rhea" id="RHEA-COMP:11061"/>
        <dbReference type="ChEBI" id="CHEBI:15378"/>
        <dbReference type="ChEBI" id="CHEBI:30013"/>
        <dbReference type="ChEBI" id="CHEBI:57692"/>
        <dbReference type="ChEBI" id="CHEBI:74257"/>
        <dbReference type="ChEBI" id="CHEBI:456215"/>
        <dbReference type="EC" id="2.7.1.180"/>
    </reaction>
</comment>
<reference evidence="12 13" key="1">
    <citation type="journal article" date="2022" name="Int. J. Syst. Evol. Microbiol.">
        <title>Prevotella herbatica sp. nov., a plant polysaccharide-decomposing anaerobic bacterium isolated from a methanogenic reactor.</title>
        <authorList>
            <person name="Uek A."/>
            <person name="Tonouchi A."/>
            <person name="Kaku N."/>
            <person name="Ueki K."/>
        </authorList>
    </citation>
    <scope>NUCLEOTIDE SEQUENCE [LARGE SCALE GENOMIC DNA]</scope>
    <source>
        <strain evidence="12 13">WR041</strain>
    </source>
</reference>
<evidence type="ECO:0000256" key="7">
    <source>
        <dbReference type="ARBA" id="ARBA00022827"/>
    </source>
</evidence>
<dbReference type="PANTHER" id="PTHR30040">
    <property type="entry name" value="THIAMINE BIOSYNTHESIS LIPOPROTEIN APBE"/>
    <property type="match status" value="1"/>
</dbReference>
<evidence type="ECO:0000256" key="5">
    <source>
        <dbReference type="ARBA" id="ARBA00022679"/>
    </source>
</evidence>
<dbReference type="InterPro" id="IPR024932">
    <property type="entry name" value="ApbE"/>
</dbReference>
<keyword evidence="7 11" id="KW-0274">FAD</keyword>
<protein>
    <recommendedName>
        <fullName evidence="3 11">FAD:protein FMN transferase</fullName>
        <ecNumber evidence="2 11">2.7.1.180</ecNumber>
    </recommendedName>
    <alternativeName>
        <fullName evidence="9 11">Flavin transferase</fullName>
    </alternativeName>
</protein>
<proteinExistence type="inferred from homology"/>
<evidence type="ECO:0000256" key="1">
    <source>
        <dbReference type="ARBA" id="ARBA00001946"/>
    </source>
</evidence>
<dbReference type="EC" id="2.7.1.180" evidence="2 11"/>
<evidence type="ECO:0000313" key="12">
    <source>
        <dbReference type="EMBL" id="BCS86128.1"/>
    </source>
</evidence>
<name>A0ABM7P0A6_9BACT</name>
<accession>A0ABM7P0A6</accession>
<dbReference type="InterPro" id="IPR003374">
    <property type="entry name" value="ApbE-like_sf"/>
</dbReference>
<dbReference type="Proteomes" id="UP001319045">
    <property type="component" value="Chromosome"/>
</dbReference>
<dbReference type="GO" id="GO:0016740">
    <property type="term" value="F:transferase activity"/>
    <property type="evidence" value="ECO:0007669"/>
    <property type="project" value="UniProtKB-KW"/>
</dbReference>
<evidence type="ECO:0000256" key="4">
    <source>
        <dbReference type="ARBA" id="ARBA00022630"/>
    </source>
</evidence>
<evidence type="ECO:0000256" key="11">
    <source>
        <dbReference type="PIRNR" id="PIRNR006268"/>
    </source>
</evidence>
<dbReference type="Pfam" id="PF02424">
    <property type="entry name" value="ApbE"/>
    <property type="match status" value="1"/>
</dbReference>
<keyword evidence="5 11" id="KW-0808">Transferase</keyword>
<evidence type="ECO:0000256" key="3">
    <source>
        <dbReference type="ARBA" id="ARBA00016337"/>
    </source>
</evidence>
<comment type="cofactor">
    <cofactor evidence="1">
        <name>Mg(2+)</name>
        <dbReference type="ChEBI" id="CHEBI:18420"/>
    </cofactor>
</comment>
<evidence type="ECO:0000256" key="8">
    <source>
        <dbReference type="ARBA" id="ARBA00022842"/>
    </source>
</evidence>
<sequence>MMKGKKKTYAQVAFLLALIVGTVLIVKQQRDMPYQKNEGFIFGTVYHVTYQYDKDLNNEILAELNKVDGEFSMFNKKSTVAAFNNGKKVEASDMFMSVLTLSQEVNKDTNGAFDITVAPLVNAWGFGFKHQKMPDQQQVDSLRKLVGMQNINVEKLSGKTYLSKKLKNMMLDFSAVAKGFGSDAVATVMRRHDIKNYMVEIGGEVVTSGLSEKRLPWKIGVTQPTDDSLNTNQQLQTVLDITDKAMATSGNYRNFYYKNGKKYAHEIDPKTGRPVQHSLLSSTVLANKCAEADAYATAFMVLGIEKSEAVLKRHPELMAYFIYAGKDGKNKVWYSPALQKKIEK</sequence>
<dbReference type="PIRSF" id="PIRSF006268">
    <property type="entry name" value="ApbE"/>
    <property type="match status" value="1"/>
</dbReference>
<keyword evidence="6 11" id="KW-0479">Metal-binding</keyword>
<keyword evidence="4 11" id="KW-0285">Flavoprotein</keyword>
<evidence type="ECO:0000256" key="6">
    <source>
        <dbReference type="ARBA" id="ARBA00022723"/>
    </source>
</evidence>
<keyword evidence="13" id="KW-1185">Reference proteome</keyword>
<dbReference type="PANTHER" id="PTHR30040:SF2">
    <property type="entry name" value="FAD:PROTEIN FMN TRANSFERASE"/>
    <property type="match status" value="1"/>
</dbReference>
<gene>
    <name evidence="12" type="ORF">prwr041_20210</name>
</gene>
<dbReference type="EMBL" id="AP024484">
    <property type="protein sequence ID" value="BCS86128.1"/>
    <property type="molecule type" value="Genomic_DNA"/>
</dbReference>